<reference evidence="1" key="1">
    <citation type="submission" date="2014-05" db="EMBL/GenBank/DDBJ databases">
        <authorList>
            <person name="Chronopoulou M."/>
        </authorList>
    </citation>
    <scope>NUCLEOTIDE SEQUENCE</scope>
    <source>
        <tissue evidence="1">Whole organism</tissue>
    </source>
</reference>
<dbReference type="EMBL" id="HACA01009011">
    <property type="protein sequence ID" value="CDW26372.1"/>
    <property type="molecule type" value="Transcribed_RNA"/>
</dbReference>
<proteinExistence type="predicted"/>
<sequence length="17" mass="2034">MSLFICHHIKSLIHLLK</sequence>
<protein>
    <submittedName>
        <fullName evidence="1">Uncharacterized protein</fullName>
    </submittedName>
</protein>
<dbReference type="AlphaFoldDB" id="A0A0K2TL56"/>
<accession>A0A0K2TL56</accession>
<evidence type="ECO:0000313" key="1">
    <source>
        <dbReference type="EMBL" id="CDW26372.1"/>
    </source>
</evidence>
<organism evidence="1">
    <name type="scientific">Lepeophtheirus salmonis</name>
    <name type="common">Salmon louse</name>
    <name type="synonym">Caligus salmonis</name>
    <dbReference type="NCBI Taxonomy" id="72036"/>
    <lineage>
        <taxon>Eukaryota</taxon>
        <taxon>Metazoa</taxon>
        <taxon>Ecdysozoa</taxon>
        <taxon>Arthropoda</taxon>
        <taxon>Crustacea</taxon>
        <taxon>Multicrustacea</taxon>
        <taxon>Hexanauplia</taxon>
        <taxon>Copepoda</taxon>
        <taxon>Siphonostomatoida</taxon>
        <taxon>Caligidae</taxon>
        <taxon>Lepeophtheirus</taxon>
    </lineage>
</organism>
<name>A0A0K2TL56_LEPSM</name>